<evidence type="ECO:0000313" key="4">
    <source>
        <dbReference type="Proteomes" id="UP000243024"/>
    </source>
</evidence>
<dbReference type="OrthoDB" id="2382009at2"/>
<dbReference type="InterPro" id="IPR021637">
    <property type="entry name" value="DUF3243"/>
</dbReference>
<dbReference type="EMBL" id="PEBV01000006">
    <property type="protein sequence ID" value="PTQ54141.1"/>
    <property type="molecule type" value="Genomic_DNA"/>
</dbReference>
<evidence type="ECO:0000313" key="3">
    <source>
        <dbReference type="EMBL" id="PTQ54141.1"/>
    </source>
</evidence>
<evidence type="ECO:0000313" key="5">
    <source>
        <dbReference type="Proteomes" id="UP000244180"/>
    </source>
</evidence>
<dbReference type="Proteomes" id="UP000748108">
    <property type="component" value="Unassembled WGS sequence"/>
</dbReference>
<dbReference type="Proteomes" id="UP000244180">
    <property type="component" value="Unassembled WGS sequence"/>
</dbReference>
<gene>
    <name evidence="3" type="ORF">HSCHL_0785</name>
    <name evidence="1" type="ORF">KM312_09410</name>
    <name evidence="2" type="ORF">SA87_00375</name>
</gene>
<evidence type="ECO:0000313" key="1">
    <source>
        <dbReference type="EMBL" id="MBT9282841.1"/>
    </source>
</evidence>
<dbReference type="PIRSF" id="PIRSF004764">
    <property type="entry name" value="YmfJ"/>
    <property type="match status" value="1"/>
</dbReference>
<protein>
    <submittedName>
        <fullName evidence="1">DUF3243 domain-containing protein</fullName>
    </submittedName>
</protein>
<reference evidence="2 4" key="1">
    <citation type="submission" date="2015-09" db="EMBL/GenBank/DDBJ databases">
        <title>Draft genome sequence of Hydrogenibacillus schlegelii DSM 2000.</title>
        <authorList>
            <person name="Hemp J."/>
        </authorList>
    </citation>
    <scope>NUCLEOTIDE SEQUENCE [LARGE SCALE GENOMIC DNA]</scope>
    <source>
        <strain evidence="2 4">MA 48</strain>
    </source>
</reference>
<comment type="caution">
    <text evidence="2">The sequence shown here is derived from an EMBL/GenBank/DDBJ whole genome shotgun (WGS) entry which is preliminary data.</text>
</comment>
<organism evidence="2 4">
    <name type="scientific">Hydrogenibacillus schlegelii</name>
    <name type="common">Bacillus schlegelii</name>
    <dbReference type="NCBI Taxonomy" id="1484"/>
    <lineage>
        <taxon>Bacteria</taxon>
        <taxon>Bacillati</taxon>
        <taxon>Bacillota</taxon>
        <taxon>Bacilli</taxon>
        <taxon>Bacillales</taxon>
        <taxon>Bacillales Family X. Incertae Sedis</taxon>
        <taxon>Hydrogenibacillus</taxon>
    </lineage>
</organism>
<dbReference type="Gene3D" id="1.10.760.20">
    <property type="entry name" value="Protein of unknown function DUF3243"/>
    <property type="match status" value="1"/>
</dbReference>
<dbReference type="AlphaFoldDB" id="A0A132NC12"/>
<dbReference type="STRING" id="1484.SA87_00375"/>
<accession>A0A132NC12</accession>
<keyword evidence="4" id="KW-1185">Reference proteome</keyword>
<name>A0A132NC12_HYDSH</name>
<reference evidence="3 5" key="2">
    <citation type="submission" date="2017-08" db="EMBL/GenBank/DDBJ databases">
        <title>Burning lignite coal seam in the remote Altai Mountains harbors a hydrogen-driven thermophilic microbial community.</title>
        <authorList>
            <person name="Kadnikov V.V."/>
            <person name="Mardanov A.V."/>
            <person name="Ivasenko D."/>
            <person name="Beletsky A.V."/>
            <person name="Karnachuk O.V."/>
            <person name="Ravin N.V."/>
        </authorList>
    </citation>
    <scope>NUCLEOTIDE SEQUENCE [LARGE SCALE GENOMIC DNA]</scope>
    <source>
        <strain evidence="3">AL33</strain>
    </source>
</reference>
<dbReference type="EMBL" id="JAHHQF010000070">
    <property type="protein sequence ID" value="MBT9282841.1"/>
    <property type="molecule type" value="Genomic_DNA"/>
</dbReference>
<dbReference type="InterPro" id="IPR038292">
    <property type="entry name" value="YmfJ/YflH_sf"/>
</dbReference>
<dbReference type="RefSeq" id="WP_066202441.1">
    <property type="nucleotide sequence ID" value="NZ_CBCSAS010000005.1"/>
</dbReference>
<dbReference type="EMBL" id="JXBB01000045">
    <property type="protein sequence ID" value="OAR03683.1"/>
    <property type="molecule type" value="Genomic_DNA"/>
</dbReference>
<sequence length="82" mass="9245">MGLMNDFGQWTSFLRDRIEQAEAAGVPDQAIQNIAHQIGDFLAQSVDPKNPEQRLLAELWKVGTDAEQQALANLIVKYVKRH</sequence>
<evidence type="ECO:0000313" key="2">
    <source>
        <dbReference type="EMBL" id="OAR03683.1"/>
    </source>
</evidence>
<dbReference type="Pfam" id="PF11588">
    <property type="entry name" value="DUF3243"/>
    <property type="match status" value="1"/>
</dbReference>
<dbReference type="Proteomes" id="UP000243024">
    <property type="component" value="Unassembled WGS sequence"/>
</dbReference>
<dbReference type="InterPro" id="IPR024702">
    <property type="entry name" value="Uncharacterised_YmfJ"/>
</dbReference>
<reference evidence="1" key="3">
    <citation type="journal article" date="2021" name="Microbiology">
        <title>Metagenomic Analysis of the Microbial Community in the Underground Coal Fire Area (Kemerovo Region, Russia) Revealed Predominance of Thermophilic Members of the Phyla Deinococcus-thermus, Aquificae, and Firmicutes.</title>
        <authorList>
            <person name="Kadnikov V."/>
            <person name="Mardanov A.V."/>
            <person name="Beletsky A.V."/>
            <person name="Karnachuk O.V."/>
            <person name="Ravin N.V."/>
        </authorList>
    </citation>
    <scope>NUCLEOTIDE SEQUENCE</scope>
    <source>
        <strain evidence="1">RBS10-49</strain>
    </source>
</reference>
<proteinExistence type="predicted"/>